<gene>
    <name evidence="4" type="ORF">HG536_0A02530</name>
</gene>
<dbReference type="GeneID" id="59323533"/>
<reference evidence="4 5" key="1">
    <citation type="submission" date="2020-06" db="EMBL/GenBank/DDBJ databases">
        <title>The yeast mating-type switching endonuclease HO is a domesticated member of an unorthodox homing genetic element family.</title>
        <authorList>
            <person name="Coughlan A.Y."/>
            <person name="Lombardi L."/>
            <person name="Braun-Galleani S."/>
            <person name="Martos A.R."/>
            <person name="Galeote V."/>
            <person name="Bigey F."/>
            <person name="Dequin S."/>
            <person name="Byrne K.P."/>
            <person name="Wolfe K.H."/>
        </authorList>
    </citation>
    <scope>NUCLEOTIDE SEQUENCE [LARGE SCALE GENOMIC DNA]</scope>
    <source>
        <strain evidence="4 5">CBS764</strain>
    </source>
</reference>
<dbReference type="Gene3D" id="3.40.1280.10">
    <property type="match status" value="1"/>
</dbReference>
<dbReference type="KEGG" id="tgb:HG536_0A02530"/>
<name>A0A7G3ZAA0_9SACH</name>
<dbReference type="Pfam" id="PF00588">
    <property type="entry name" value="SpoU_methylase"/>
    <property type="match status" value="1"/>
</dbReference>
<keyword evidence="5" id="KW-1185">Reference proteome</keyword>
<dbReference type="InterPro" id="IPR001537">
    <property type="entry name" value="SpoU_MeTrfase"/>
</dbReference>
<accession>A0A7G3ZAA0</accession>
<evidence type="ECO:0000313" key="4">
    <source>
        <dbReference type="EMBL" id="QLL30436.1"/>
    </source>
</evidence>
<evidence type="ECO:0000256" key="1">
    <source>
        <dbReference type="ARBA" id="ARBA00022603"/>
    </source>
</evidence>
<dbReference type="PANTHER" id="PTHR12029:SF11">
    <property type="entry name" value="METHYLTRANSFERASE TARBP1-RELATED"/>
    <property type="match status" value="1"/>
</dbReference>
<dbReference type="GO" id="GO:0030488">
    <property type="term" value="P:tRNA methylation"/>
    <property type="evidence" value="ECO:0007669"/>
    <property type="project" value="InterPro"/>
</dbReference>
<dbReference type="RefSeq" id="XP_037137111.1">
    <property type="nucleotide sequence ID" value="XM_037281216.1"/>
</dbReference>
<dbReference type="OrthoDB" id="241340at2759"/>
<organism evidence="4 5">
    <name type="scientific">Torulaspora globosa</name>
    <dbReference type="NCBI Taxonomy" id="48254"/>
    <lineage>
        <taxon>Eukaryota</taxon>
        <taxon>Fungi</taxon>
        <taxon>Dikarya</taxon>
        <taxon>Ascomycota</taxon>
        <taxon>Saccharomycotina</taxon>
        <taxon>Saccharomycetes</taxon>
        <taxon>Saccharomycetales</taxon>
        <taxon>Saccharomycetaceae</taxon>
        <taxon>Torulaspora</taxon>
    </lineage>
</organism>
<sequence>MSCGGLVSKYLPVEAQISLLSELVLKRSFDEVVGLVEATQLSSDNLEEIEKQILEVLKDDLATLSVEGRDASTPDRELRFLAQLIGKMSSLRKLFESWIGSVMIAYAYEYRARLFPDEAHQELLFGFLGAKQSDDLEASAPQSSFDIILLLEFLESACLFSDSTVGVCDFELDAILIGLMGCNDEVVSSKSSNLMRWRINVIAEKCSADTKFDHFCWSLVQQMLASDSTCSWKQANGHAFLLRFLTVSGFTAGLEAFVQTDEYWTAVQAALNESIQESRKIGLSILRLTIKKIPDTMRPFSTHLFRWNSLNSGLVKSWQAFTTLYEIVSLDTALNQIEAASEDILNLFKDPNIHSTWGLLLFSTGLRASMESVRKYMVALLLRIEVKSVFAKDLRNLRNIFLPSTMEAHFFNTDGKSCRYGERLTQFISEVLHESGEDASLVIETILRTLVDQGGSFDPARIYMSLGILDYLEQGKQKPLTSAHLDLITKLCEFENEDAVFETTIQTIFLKYLLHISPSVSPVEWTKCVVSHIKRKQGNYEYISPLLGSFKAFTSSQFTLNVARKELEPLIGEDPTTDLLALVLFDFKEVPVTQELLIEIAISQENVPELSGNAQSCLLSLAAARDVDSHLYRSSELLLEYPGLDFSTLKIVKLSPLFDSLIMNFTGDKFKFFVAIYKKFANNCSDSFTLSWPLLVNLYQTIKANNSDPKTTSFKMKDEIYGTFFELLYFFLVSSPTKVAVKPTELIDLLHENINKDNGNFEGNKAVAKLCAHILGNCKPQHEDEEDWSNVLRIFEMLTTIWDNFSCERLVLKQKSLHLATINGLFHPTILLYASSRSENGRNLSKRVHLYGKRIIEQAYNRRSILPLISENILSFVEKHGDKLGNADQDYGWLIDSMTGIFTCEQTSVNIFRLKTVIADLFECKLSKNNGLYERIYGVEEVAAKIRIIASLLKAPQQFKDCFISYTFHSTNLLSAKKRTDGAEEIQRLLKWQLILLCLKDSNRRDLISSIPELILNNILDEISPIIRIYMEWTIALLLSDANQNIEEFTSKLFPLMDDHSRPIVVVSAQRILFLILKALAFNKSQTFENLLSKFTSVLIPNATSSKPLVRHFSNSLMLLFWPSFQEFVKDPTFRLTIKGLYDKAVATKMSGKYRAGDANVWDINADLTLTGIFGGVLKKTIDHQLPYISKGTFIKFLPSQVSLAVGLDDTSLWLSKRSTKESETEVQQSLSNGLSQLQTKSGAWEALMTIETDGQNKAVKRSDLIVISSLVDKPPNLGGICRLCDVLGVGLLTVHDIRVKNHPQFKNVAVTADKWMPMAEVPVQEISNFMREKKREGYVLIGLEQTDKSVKLDTRYKFPRKSLILLGTEAHGIPGELLNQLDLCVEIQQFGVIRSMNIQTATAVIVHSYTIQHM</sequence>
<protein>
    <recommendedName>
        <fullName evidence="3">tRNA/rRNA methyltransferase SpoU type domain-containing protein</fullName>
    </recommendedName>
</protein>
<dbReference type="InterPro" id="IPR029026">
    <property type="entry name" value="tRNA_m1G_MTases_N"/>
</dbReference>
<dbReference type="InterPro" id="IPR044748">
    <property type="entry name" value="Trm3/TARBP1_C"/>
</dbReference>
<feature type="domain" description="tRNA/rRNA methyltransferase SpoU type" evidence="3">
    <location>
        <begin position="1265"/>
        <end position="1407"/>
    </location>
</feature>
<dbReference type="Proteomes" id="UP000515788">
    <property type="component" value="Chromosome 1"/>
</dbReference>
<dbReference type="InterPro" id="IPR029028">
    <property type="entry name" value="Alpha/beta_knot_MTases"/>
</dbReference>
<dbReference type="EMBL" id="CP059246">
    <property type="protein sequence ID" value="QLL30436.1"/>
    <property type="molecule type" value="Genomic_DNA"/>
</dbReference>
<dbReference type="SUPFAM" id="SSF75217">
    <property type="entry name" value="alpha/beta knot"/>
    <property type="match status" value="1"/>
</dbReference>
<dbReference type="CDD" id="cd18091">
    <property type="entry name" value="SpoU-like_TRM3-like"/>
    <property type="match status" value="1"/>
</dbReference>
<dbReference type="InterPro" id="IPR016024">
    <property type="entry name" value="ARM-type_fold"/>
</dbReference>
<dbReference type="FunFam" id="3.40.1280.10:FF:000022">
    <property type="entry name" value="Trm3p"/>
    <property type="match status" value="1"/>
</dbReference>
<evidence type="ECO:0000313" key="5">
    <source>
        <dbReference type="Proteomes" id="UP000515788"/>
    </source>
</evidence>
<dbReference type="GO" id="GO:0016423">
    <property type="term" value="F:tRNA (guanine) methyltransferase activity"/>
    <property type="evidence" value="ECO:0007669"/>
    <property type="project" value="InterPro"/>
</dbReference>
<keyword evidence="1" id="KW-0489">Methyltransferase</keyword>
<dbReference type="SUPFAM" id="SSF48371">
    <property type="entry name" value="ARM repeat"/>
    <property type="match status" value="1"/>
</dbReference>
<dbReference type="PANTHER" id="PTHR12029">
    <property type="entry name" value="RNA METHYLTRANSFERASE"/>
    <property type="match status" value="1"/>
</dbReference>
<dbReference type="GO" id="GO:0003723">
    <property type="term" value="F:RNA binding"/>
    <property type="evidence" value="ECO:0007669"/>
    <property type="project" value="InterPro"/>
</dbReference>
<evidence type="ECO:0000259" key="3">
    <source>
        <dbReference type="Pfam" id="PF00588"/>
    </source>
</evidence>
<evidence type="ECO:0000256" key="2">
    <source>
        <dbReference type="ARBA" id="ARBA00022679"/>
    </source>
</evidence>
<dbReference type="InterPro" id="IPR045330">
    <property type="entry name" value="TRM3/TARBP1"/>
</dbReference>
<proteinExistence type="predicted"/>
<keyword evidence="2" id="KW-0808">Transferase</keyword>